<evidence type="ECO:0000259" key="3">
    <source>
        <dbReference type="Pfam" id="PF07364"/>
    </source>
</evidence>
<dbReference type="Pfam" id="PF07171">
    <property type="entry name" value="MlrC_C"/>
    <property type="match status" value="1"/>
</dbReference>
<accession>A0A853FBX4</accession>
<reference evidence="4 5" key="1">
    <citation type="submission" date="2020-07" db="EMBL/GenBank/DDBJ databases">
        <title>Taxonomic revisions and descriptions of new bacterial species based on genomic comparisons in the high-G+C-content subgroup of the family Alcaligenaceae.</title>
        <authorList>
            <person name="Szabo A."/>
            <person name="Felfoldi T."/>
        </authorList>
    </citation>
    <scope>NUCLEOTIDE SEQUENCE [LARGE SCALE GENOMIC DNA]</scope>
    <source>
        <strain evidence="4 5">DSM 25264</strain>
    </source>
</reference>
<evidence type="ECO:0000313" key="5">
    <source>
        <dbReference type="Proteomes" id="UP000580517"/>
    </source>
</evidence>
<dbReference type="GO" id="GO:0008237">
    <property type="term" value="F:metallopeptidase activity"/>
    <property type="evidence" value="ECO:0007669"/>
    <property type="project" value="UniProtKB-KW"/>
</dbReference>
<dbReference type="EMBL" id="JACCEW010000002">
    <property type="protein sequence ID" value="NYT37142.1"/>
    <property type="molecule type" value="Genomic_DNA"/>
</dbReference>
<proteinExistence type="inferred from homology"/>
<keyword evidence="1" id="KW-0645">Protease</keyword>
<dbReference type="OrthoDB" id="5288421at2"/>
<sequence length="502" mass="53448">MKILIARLNHETNTFSPVPTRLEDFGLNGPDYDADAYAANKGARTAMGAYIDLAEAFGAQIVTPLSATANPSGPVDGDAYRIMTHHIVDAAAGCDAVMLDLHGAMVAESTDDGEGDLLERLRMVCPDAPVAVALDLHGNVTQKMIDNADVIAGFKTYPHVDMYEAGHLAGSVLITKLKGEASPALAWRQLPLMTHTLMSATQSPAMHAAVEKARALEQRGEILAGTVMAGFALADIPAPCLSVIIVGKDKASAQAHADALADDIWAQREGYVYHSPPLSESIARARHAHDVPGLAHPDCGAANGPVLLLDHSDNCMSGGTCDTMDVLQEALAQGLSNIAVGPVCDPETVAALFEAGEGARVTVDLGNKRPLESLGIVKAPLRVEGTVRRLGSGEYVISGPTYTGMKCGMGRTALFEFDGVQVVVTEKTQEPWDLGVFTCVGVDPSTKDYLLLKSRMYCRPVFFPIAKGYVECDSAGVTSSNYDLFPFRKIRRPVYPLDEVSR</sequence>
<protein>
    <recommendedName>
        <fullName evidence="1">Microcystinase C</fullName>
        <shortName evidence="1">MlrC</shortName>
    </recommendedName>
</protein>
<feature type="domain" description="Microcystin LR degradation protein MlrC N-terminal" evidence="3">
    <location>
        <begin position="2"/>
        <end position="285"/>
    </location>
</feature>
<dbReference type="Proteomes" id="UP000580517">
    <property type="component" value="Unassembled WGS sequence"/>
</dbReference>
<dbReference type="PIRSF" id="PIRSF012702">
    <property type="entry name" value="UCP012702"/>
    <property type="match status" value="1"/>
</dbReference>
<keyword evidence="1" id="KW-0479">Metal-binding</keyword>
<keyword evidence="5" id="KW-1185">Reference proteome</keyword>
<keyword evidence="1" id="KW-0482">Metalloprotease</keyword>
<organism evidence="4 5">
    <name type="scientific">Allopusillimonas soli</name>
    <dbReference type="NCBI Taxonomy" id="659016"/>
    <lineage>
        <taxon>Bacteria</taxon>
        <taxon>Pseudomonadati</taxon>
        <taxon>Pseudomonadota</taxon>
        <taxon>Betaproteobacteria</taxon>
        <taxon>Burkholderiales</taxon>
        <taxon>Alcaligenaceae</taxon>
        <taxon>Allopusillimonas</taxon>
    </lineage>
</organism>
<dbReference type="InterPro" id="IPR009197">
    <property type="entry name" value="MlrC"/>
</dbReference>
<dbReference type="RefSeq" id="WP_129969037.1">
    <property type="nucleotide sequence ID" value="NZ_JACCEW010000002.1"/>
</dbReference>
<comment type="caution">
    <text evidence="4">The sequence shown here is derived from an EMBL/GenBank/DDBJ whole genome shotgun (WGS) entry which is preliminary data.</text>
</comment>
<comment type="similarity">
    <text evidence="1">Belongs to the peptidase M81 family.</text>
</comment>
<feature type="domain" description="Microcystin LR degradation protein MlrC C-terminal" evidence="2">
    <location>
        <begin position="308"/>
        <end position="489"/>
    </location>
</feature>
<dbReference type="GO" id="GO:0006508">
    <property type="term" value="P:proteolysis"/>
    <property type="evidence" value="ECO:0007669"/>
    <property type="project" value="UniProtKB-KW"/>
</dbReference>
<dbReference type="GO" id="GO:0046872">
    <property type="term" value="F:metal ion binding"/>
    <property type="evidence" value="ECO:0007669"/>
    <property type="project" value="UniProtKB-KW"/>
</dbReference>
<evidence type="ECO:0000259" key="2">
    <source>
        <dbReference type="Pfam" id="PF07171"/>
    </source>
</evidence>
<evidence type="ECO:0000313" key="4">
    <source>
        <dbReference type="EMBL" id="NYT37142.1"/>
    </source>
</evidence>
<name>A0A853FBX4_9BURK</name>
<dbReference type="Pfam" id="PF07364">
    <property type="entry name" value="DUF1485"/>
    <property type="match status" value="1"/>
</dbReference>
<dbReference type="AlphaFoldDB" id="A0A853FBX4"/>
<gene>
    <name evidence="4" type="ORF">H0A68_09675</name>
</gene>
<evidence type="ECO:0000256" key="1">
    <source>
        <dbReference type="PIRNR" id="PIRNR012702"/>
    </source>
</evidence>
<comment type="cofactor">
    <cofactor evidence="1">
        <name>Zn(2+)</name>
        <dbReference type="ChEBI" id="CHEBI:29105"/>
    </cofactor>
    <text evidence="1">Binds 1 zinc ion per subunit.</text>
</comment>
<dbReference type="InterPro" id="IPR010799">
    <property type="entry name" value="MlrC_C"/>
</dbReference>
<comment type="function">
    <text evidence="1">Involved in peptidolytic degradation of cyclic heptapeptide hepatotoxin microcystin (MC).</text>
</comment>
<dbReference type="InterPro" id="IPR015995">
    <property type="entry name" value="MlrC_N"/>
</dbReference>
<keyword evidence="1" id="KW-0378">Hydrolase</keyword>